<organism evidence="2 3">
    <name type="scientific">Sungouiella intermedia</name>
    <dbReference type="NCBI Taxonomy" id="45354"/>
    <lineage>
        <taxon>Eukaryota</taxon>
        <taxon>Fungi</taxon>
        <taxon>Dikarya</taxon>
        <taxon>Ascomycota</taxon>
        <taxon>Saccharomycotina</taxon>
        <taxon>Pichiomycetes</taxon>
        <taxon>Metschnikowiaceae</taxon>
        <taxon>Sungouiella</taxon>
    </lineage>
</organism>
<name>A0A1L0BN66_9ASCO</name>
<dbReference type="Proteomes" id="UP000182259">
    <property type="component" value="Chromosome II"/>
</dbReference>
<proteinExistence type="predicted"/>
<feature type="compositionally biased region" description="Polar residues" evidence="1">
    <location>
        <begin position="49"/>
        <end position="69"/>
    </location>
</feature>
<feature type="compositionally biased region" description="Basic residues" evidence="1">
    <location>
        <begin position="80"/>
        <end position="93"/>
    </location>
</feature>
<sequence>MKDDNAMDLDPQLKDLTIGAEALIFPNHVVPQRTPTPFPSQMHSDDSPNDCQNHNHQTHRNGNQSNNSGRLEDCAEYRQRIPRKPLKRPKRFYHLPTPSHDHSAPAVLLQQHAELLESINYDGFMDTSTSTRYGRWDTTLSIHNSANNSRESHNSKNSISSRNSGGSVKERNLTQRRSKEDKGAERKKGRKSELKNVKDKTEGNSEMDVKNATVHNNSGDLNVPLQGGKIEG</sequence>
<feature type="region of interest" description="Disordered" evidence="1">
    <location>
        <begin position="144"/>
        <end position="232"/>
    </location>
</feature>
<dbReference type="EMBL" id="LT635765">
    <property type="protein sequence ID" value="SGZ52801.1"/>
    <property type="molecule type" value="Genomic_DNA"/>
</dbReference>
<feature type="compositionally biased region" description="Polar residues" evidence="1">
    <location>
        <begin position="144"/>
        <end position="166"/>
    </location>
</feature>
<feature type="compositionally biased region" description="Polar residues" evidence="1">
    <location>
        <begin position="33"/>
        <end position="42"/>
    </location>
</feature>
<dbReference type="AlphaFoldDB" id="A0A1L0BN66"/>
<protein>
    <submittedName>
        <fullName evidence="2">CIC11C00000002914</fullName>
    </submittedName>
</protein>
<gene>
    <name evidence="2" type="ORF">SAMEA4029009_CIC11G00000002914</name>
</gene>
<evidence type="ECO:0000313" key="2">
    <source>
        <dbReference type="EMBL" id="SGZ52801.1"/>
    </source>
</evidence>
<feature type="region of interest" description="Disordered" evidence="1">
    <location>
        <begin position="30"/>
        <end position="102"/>
    </location>
</feature>
<feature type="compositionally biased region" description="Basic and acidic residues" evidence="1">
    <location>
        <begin position="168"/>
        <end position="209"/>
    </location>
</feature>
<evidence type="ECO:0000256" key="1">
    <source>
        <dbReference type="SAM" id="MobiDB-lite"/>
    </source>
</evidence>
<accession>A0A1L0BN66</accession>
<reference evidence="2 3" key="1">
    <citation type="submission" date="2016-10" db="EMBL/GenBank/DDBJ databases">
        <authorList>
            <person name="de Groot N.N."/>
        </authorList>
    </citation>
    <scope>NUCLEOTIDE SEQUENCE [LARGE SCALE GENOMIC DNA]</scope>
    <source>
        <strain evidence="2 3">PYCC 4715</strain>
    </source>
</reference>
<feature type="compositionally biased region" description="Basic and acidic residues" evidence="1">
    <location>
        <begin position="70"/>
        <end position="79"/>
    </location>
</feature>
<evidence type="ECO:0000313" key="3">
    <source>
        <dbReference type="Proteomes" id="UP000182259"/>
    </source>
</evidence>